<keyword evidence="3" id="KW-1185">Reference proteome</keyword>
<dbReference type="OrthoDB" id="3211108at2"/>
<proteinExistence type="predicted"/>
<dbReference type="AlphaFoldDB" id="A0A3A9Z9P6"/>
<dbReference type="InterPro" id="IPR023286">
    <property type="entry name" value="ABATE_dom_sf"/>
</dbReference>
<dbReference type="InterPro" id="IPR010852">
    <property type="entry name" value="ABATE"/>
</dbReference>
<feature type="domain" description="Zinc finger CGNR" evidence="1">
    <location>
        <begin position="164"/>
        <end position="204"/>
    </location>
</feature>
<gene>
    <name evidence="2" type="ORF">D7294_07695</name>
</gene>
<dbReference type="PANTHER" id="PTHR35525">
    <property type="entry name" value="BLL6575 PROTEIN"/>
    <property type="match status" value="1"/>
</dbReference>
<dbReference type="SUPFAM" id="SSF160904">
    <property type="entry name" value="Jann2411-like"/>
    <property type="match status" value="1"/>
</dbReference>
<dbReference type="Gene3D" id="1.10.3300.10">
    <property type="entry name" value="Jann2411-like domain"/>
    <property type="match status" value="1"/>
</dbReference>
<evidence type="ECO:0000259" key="1">
    <source>
        <dbReference type="Pfam" id="PF11706"/>
    </source>
</evidence>
<evidence type="ECO:0000313" key="3">
    <source>
        <dbReference type="Proteomes" id="UP000272474"/>
    </source>
</evidence>
<organism evidence="2 3">
    <name type="scientific">Streptomyces hoynatensis</name>
    <dbReference type="NCBI Taxonomy" id="1141874"/>
    <lineage>
        <taxon>Bacteria</taxon>
        <taxon>Bacillati</taxon>
        <taxon>Actinomycetota</taxon>
        <taxon>Actinomycetes</taxon>
        <taxon>Kitasatosporales</taxon>
        <taxon>Streptomycetaceae</taxon>
        <taxon>Streptomyces</taxon>
    </lineage>
</organism>
<dbReference type="Proteomes" id="UP000272474">
    <property type="component" value="Unassembled WGS sequence"/>
</dbReference>
<dbReference type="Pfam" id="PF11706">
    <property type="entry name" value="zf-CGNR"/>
    <property type="match status" value="1"/>
</dbReference>
<comment type="caution">
    <text evidence="2">The sequence shown here is derived from an EMBL/GenBank/DDBJ whole genome shotgun (WGS) entry which is preliminary data.</text>
</comment>
<accession>A0A3A9Z9P6</accession>
<name>A0A3A9Z9P6_9ACTN</name>
<sequence>MSSAASPHRLALELALTIRHDGHGGVADDLATAGGLAAWLQERAAPLAEAGARVRPGSPPDRATLDAVRELRAAVRALFARAVRPGPPSRADAHRLMSPAQALERLNAAVARVPVVTRLDWPEGGDPVLGTAPASPGVPTAAESLTAALARDAIAFLAGPERARLRACPAPRCVRYFVQDHPRQEWCKPSCGNRARVARHQRRRREAAEG</sequence>
<dbReference type="Pfam" id="PF07336">
    <property type="entry name" value="ABATE"/>
    <property type="match status" value="1"/>
</dbReference>
<dbReference type="PANTHER" id="PTHR35525:SF3">
    <property type="entry name" value="BLL6575 PROTEIN"/>
    <property type="match status" value="1"/>
</dbReference>
<dbReference type="InterPro" id="IPR021005">
    <property type="entry name" value="Znf_CGNR"/>
</dbReference>
<dbReference type="EMBL" id="RBAL01000003">
    <property type="protein sequence ID" value="RKN44975.1"/>
    <property type="molecule type" value="Genomic_DNA"/>
</dbReference>
<reference evidence="2 3" key="1">
    <citation type="journal article" date="2014" name="Int. J. Syst. Evol. Microbiol.">
        <title>Streptomyces hoynatensis sp. nov., isolated from deep marine sediment.</title>
        <authorList>
            <person name="Veyisoglu A."/>
            <person name="Sahin N."/>
        </authorList>
    </citation>
    <scope>NUCLEOTIDE SEQUENCE [LARGE SCALE GENOMIC DNA]</scope>
    <source>
        <strain evidence="2 3">KCTC 29097</strain>
    </source>
</reference>
<dbReference type="RefSeq" id="WP_120676908.1">
    <property type="nucleotide sequence ID" value="NZ_RBAL01000003.1"/>
</dbReference>
<evidence type="ECO:0000313" key="2">
    <source>
        <dbReference type="EMBL" id="RKN44975.1"/>
    </source>
</evidence>
<protein>
    <recommendedName>
        <fullName evidence="1">Zinc finger CGNR domain-containing protein</fullName>
    </recommendedName>
</protein>